<dbReference type="EMBL" id="JAIQCV010000010">
    <property type="protein sequence ID" value="KAH1056333.1"/>
    <property type="molecule type" value="Genomic_DNA"/>
</dbReference>
<dbReference type="Proteomes" id="UP000828251">
    <property type="component" value="Unassembled WGS sequence"/>
</dbReference>
<feature type="region of interest" description="Disordered" evidence="1">
    <location>
        <begin position="20"/>
        <end position="46"/>
    </location>
</feature>
<accession>A0A9D3ZQ63</accession>
<reference evidence="2 3" key="1">
    <citation type="journal article" date="2021" name="Plant Biotechnol. J.">
        <title>Multi-omics assisted identification of the key and species-specific regulatory components of drought-tolerant mechanisms in Gossypium stocksii.</title>
        <authorList>
            <person name="Yu D."/>
            <person name="Ke L."/>
            <person name="Zhang D."/>
            <person name="Wu Y."/>
            <person name="Sun Y."/>
            <person name="Mei J."/>
            <person name="Sun J."/>
            <person name="Sun Y."/>
        </authorList>
    </citation>
    <scope>NUCLEOTIDE SEQUENCE [LARGE SCALE GENOMIC DNA]</scope>
    <source>
        <strain evidence="3">cv. E1</strain>
        <tissue evidence="2">Leaf</tissue>
    </source>
</reference>
<sequence>MGDILIHIMEQNRWLTPTPLSNMFKRFPPPSEEGANEEEKDEEEEKALIVPLDYEQVFRLDRHQRRVW</sequence>
<proteinExistence type="predicted"/>
<evidence type="ECO:0000256" key="1">
    <source>
        <dbReference type="SAM" id="MobiDB-lite"/>
    </source>
</evidence>
<organism evidence="2 3">
    <name type="scientific">Gossypium stocksii</name>
    <dbReference type="NCBI Taxonomy" id="47602"/>
    <lineage>
        <taxon>Eukaryota</taxon>
        <taxon>Viridiplantae</taxon>
        <taxon>Streptophyta</taxon>
        <taxon>Embryophyta</taxon>
        <taxon>Tracheophyta</taxon>
        <taxon>Spermatophyta</taxon>
        <taxon>Magnoliopsida</taxon>
        <taxon>eudicotyledons</taxon>
        <taxon>Gunneridae</taxon>
        <taxon>Pentapetalae</taxon>
        <taxon>rosids</taxon>
        <taxon>malvids</taxon>
        <taxon>Malvales</taxon>
        <taxon>Malvaceae</taxon>
        <taxon>Malvoideae</taxon>
        <taxon>Gossypium</taxon>
    </lineage>
</organism>
<keyword evidence="3" id="KW-1185">Reference proteome</keyword>
<comment type="caution">
    <text evidence="2">The sequence shown here is derived from an EMBL/GenBank/DDBJ whole genome shotgun (WGS) entry which is preliminary data.</text>
</comment>
<dbReference type="AlphaFoldDB" id="A0A9D3ZQ63"/>
<protein>
    <submittedName>
        <fullName evidence="2">Uncharacterized protein</fullName>
    </submittedName>
</protein>
<gene>
    <name evidence="2" type="ORF">J1N35_034398</name>
</gene>
<feature type="compositionally biased region" description="Acidic residues" evidence="1">
    <location>
        <begin position="34"/>
        <end position="45"/>
    </location>
</feature>
<evidence type="ECO:0000313" key="2">
    <source>
        <dbReference type="EMBL" id="KAH1056333.1"/>
    </source>
</evidence>
<evidence type="ECO:0000313" key="3">
    <source>
        <dbReference type="Proteomes" id="UP000828251"/>
    </source>
</evidence>
<name>A0A9D3ZQ63_9ROSI</name>